<dbReference type="Pfam" id="PF12706">
    <property type="entry name" value="Lactamase_B_2"/>
    <property type="match status" value="1"/>
</dbReference>
<dbReference type="AlphaFoldDB" id="A0A1H1CPR5"/>
<dbReference type="GO" id="GO:0035312">
    <property type="term" value="F:5'-3' DNA exonuclease activity"/>
    <property type="evidence" value="ECO:0007669"/>
    <property type="project" value="TreeGrafter"/>
</dbReference>
<sequence length="544" mass="59171">MHVSYQNANPRRGNESTILRFTDGDAKAVLLVDSGDGVDLDSLLAADEYLNGVLLTHAHIDHYRTLGKNVRHNAPVYVSPATGTILEHSLSEARKDNDLGDVDAVLDSIEPIGEWTPVLEGLEIRPVPAGHTPGAAGFLVRFRETFGPKGDDVASIISDERYILVTGDFTTRPCAGFPPLPTSFPVDVDAVFLNASTNETTIEQRNEALQTILERAYGGSRVVVAASALTGVQYALLLAAIAAELDRSLSITVVGQTARVLDALDIERPEIESCAVFDRPSDVLEAETVTIAGPDSPTTGSAKRLLLAIHDRPADAFVQLATDDSEPISNANCSTYAFRSDNHPSRDELDEVVRAIAPKHLVVKHASGYRLDTFQRRYDRCFTWAPDDGVSRVLYEDGEWSKPGWISESAARRIRHRQWKTNGDRPLATDDDSMSLLRQPVDPDAEGVDVDAFRSQFSGSVADPYDDQVALTDRDDAPPASETATVPETDRFEARVFGDGDGKTLLEVLESTDFSPGEIVEVSLSRPAEDGDSSENRDGLEQSE</sequence>
<keyword evidence="4" id="KW-1185">Reference proteome</keyword>
<dbReference type="GO" id="GO:0036297">
    <property type="term" value="P:interstrand cross-link repair"/>
    <property type="evidence" value="ECO:0007669"/>
    <property type="project" value="TreeGrafter"/>
</dbReference>
<dbReference type="PANTHER" id="PTHR23240">
    <property type="entry name" value="DNA CROSS-LINK REPAIR PROTEIN PSO2/SNM1-RELATED"/>
    <property type="match status" value="1"/>
</dbReference>
<dbReference type="SMART" id="SM00849">
    <property type="entry name" value="Lactamase_B"/>
    <property type="match status" value="1"/>
</dbReference>
<dbReference type="OrthoDB" id="326442at2157"/>
<dbReference type="Gene3D" id="3.60.15.10">
    <property type="entry name" value="Ribonuclease Z/Hydroxyacylglutathione hydrolase-like"/>
    <property type="match status" value="1"/>
</dbReference>
<reference evidence="4" key="1">
    <citation type="submission" date="2016-10" db="EMBL/GenBank/DDBJ databases">
        <authorList>
            <person name="Varghese N."/>
            <person name="Submissions S."/>
        </authorList>
    </citation>
    <scope>NUCLEOTIDE SEQUENCE [LARGE SCALE GENOMIC DNA]</scope>
    <source>
        <strain evidence="4">DSM 24767</strain>
    </source>
</reference>
<dbReference type="STRING" id="1095778.SAMN04489842_1487"/>
<dbReference type="GO" id="GO:0006303">
    <property type="term" value="P:double-strand break repair via nonhomologous end joining"/>
    <property type="evidence" value="ECO:0007669"/>
    <property type="project" value="TreeGrafter"/>
</dbReference>
<evidence type="ECO:0000313" key="3">
    <source>
        <dbReference type="EMBL" id="SDQ66307.1"/>
    </source>
</evidence>
<evidence type="ECO:0000259" key="2">
    <source>
        <dbReference type="SMART" id="SM00849"/>
    </source>
</evidence>
<feature type="compositionally biased region" description="Basic and acidic residues" evidence="1">
    <location>
        <begin position="534"/>
        <end position="544"/>
    </location>
</feature>
<feature type="region of interest" description="Disordered" evidence="1">
    <location>
        <begin position="509"/>
        <end position="544"/>
    </location>
</feature>
<evidence type="ECO:0000313" key="4">
    <source>
        <dbReference type="Proteomes" id="UP000198848"/>
    </source>
</evidence>
<feature type="domain" description="Metallo-beta-lactamase" evidence="2">
    <location>
        <begin position="15"/>
        <end position="220"/>
    </location>
</feature>
<dbReference type="InterPro" id="IPR036866">
    <property type="entry name" value="RibonucZ/Hydroxyglut_hydro"/>
</dbReference>
<organism evidence="3 4">
    <name type="scientific">Natronobacterium texcoconense</name>
    <dbReference type="NCBI Taxonomy" id="1095778"/>
    <lineage>
        <taxon>Archaea</taxon>
        <taxon>Methanobacteriati</taxon>
        <taxon>Methanobacteriota</taxon>
        <taxon>Stenosarchaea group</taxon>
        <taxon>Halobacteria</taxon>
        <taxon>Halobacteriales</taxon>
        <taxon>Natrialbaceae</taxon>
        <taxon>Natronobacterium</taxon>
    </lineage>
</organism>
<gene>
    <name evidence="3" type="ORF">SAMN04489842_1487</name>
</gene>
<dbReference type="SUPFAM" id="SSF56281">
    <property type="entry name" value="Metallo-hydrolase/oxidoreductase"/>
    <property type="match status" value="1"/>
</dbReference>
<dbReference type="RefSeq" id="WP_090379451.1">
    <property type="nucleotide sequence ID" value="NZ_FNLC01000001.1"/>
</dbReference>
<name>A0A1H1CPR5_NATTX</name>
<evidence type="ECO:0000256" key="1">
    <source>
        <dbReference type="SAM" id="MobiDB-lite"/>
    </source>
</evidence>
<dbReference type="EMBL" id="FNLC01000001">
    <property type="protein sequence ID" value="SDQ66307.1"/>
    <property type="molecule type" value="Genomic_DNA"/>
</dbReference>
<dbReference type="Proteomes" id="UP000198848">
    <property type="component" value="Unassembled WGS sequence"/>
</dbReference>
<dbReference type="GO" id="GO:0003684">
    <property type="term" value="F:damaged DNA binding"/>
    <property type="evidence" value="ECO:0007669"/>
    <property type="project" value="TreeGrafter"/>
</dbReference>
<proteinExistence type="predicted"/>
<protein>
    <submittedName>
        <fullName evidence="3">Putative mRNA 3-end processing factor</fullName>
    </submittedName>
</protein>
<dbReference type="InterPro" id="IPR001279">
    <property type="entry name" value="Metallo-B-lactamas"/>
</dbReference>
<accession>A0A1H1CPR5</accession>